<protein>
    <submittedName>
        <fullName evidence="2">Uncharacterized protein</fullName>
    </submittedName>
</protein>
<sequence length="97" mass="11392">MIEKRDKYKKGMLSRLQPGLALAVGLSDKDRCKISSHHDVVSFLLETKNTTFYIYQTSLFLFYFDFFVYQIVCFSEQSILFEPAKQLTVPSRHKMNI</sequence>
<dbReference type="STRING" id="655355.SAMN05216283_106169"/>
<feature type="transmembrane region" description="Helical" evidence="1">
    <location>
        <begin position="53"/>
        <end position="72"/>
    </location>
</feature>
<keyword evidence="1" id="KW-0812">Transmembrane</keyword>
<gene>
    <name evidence="2" type="ORF">SAMN05216283_106169</name>
</gene>
<reference evidence="2 3" key="1">
    <citation type="submission" date="2016-10" db="EMBL/GenBank/DDBJ databases">
        <authorList>
            <person name="de Groot N.N."/>
        </authorList>
    </citation>
    <scope>NUCLEOTIDE SEQUENCE [LARGE SCALE GENOMIC DNA]</scope>
    <source>
        <strain evidence="2 3">CGMCC 1.9156</strain>
    </source>
</reference>
<proteinExistence type="predicted"/>
<keyword evidence="3" id="KW-1185">Reference proteome</keyword>
<keyword evidence="1" id="KW-1133">Transmembrane helix</keyword>
<accession>A0A1I2IT61</accession>
<dbReference type="EMBL" id="FONW01000006">
    <property type="protein sequence ID" value="SFF44227.1"/>
    <property type="molecule type" value="Genomic_DNA"/>
</dbReference>
<evidence type="ECO:0000313" key="3">
    <source>
        <dbReference type="Proteomes" id="UP000198964"/>
    </source>
</evidence>
<keyword evidence="1" id="KW-0472">Membrane</keyword>
<evidence type="ECO:0000313" key="2">
    <source>
        <dbReference type="EMBL" id="SFF44227.1"/>
    </source>
</evidence>
<organism evidence="2 3">
    <name type="scientific">Sunxiuqinia elliptica</name>
    <dbReference type="NCBI Taxonomy" id="655355"/>
    <lineage>
        <taxon>Bacteria</taxon>
        <taxon>Pseudomonadati</taxon>
        <taxon>Bacteroidota</taxon>
        <taxon>Bacteroidia</taxon>
        <taxon>Marinilabiliales</taxon>
        <taxon>Prolixibacteraceae</taxon>
        <taxon>Sunxiuqinia</taxon>
    </lineage>
</organism>
<name>A0A1I2IT61_9BACT</name>
<evidence type="ECO:0000256" key="1">
    <source>
        <dbReference type="SAM" id="Phobius"/>
    </source>
</evidence>
<dbReference type="Proteomes" id="UP000198964">
    <property type="component" value="Unassembled WGS sequence"/>
</dbReference>
<dbReference type="AlphaFoldDB" id="A0A1I2IT61"/>